<dbReference type="EMBL" id="ML996710">
    <property type="protein sequence ID" value="KAF2395852.1"/>
    <property type="molecule type" value="Genomic_DNA"/>
</dbReference>
<keyword evidence="2" id="KW-1185">Reference proteome</keyword>
<protein>
    <submittedName>
        <fullName evidence="1">Uncharacterized protein</fullName>
    </submittedName>
</protein>
<sequence length="153" mass="17327">MLSQIYEILSDVYREFYGLCDWDTKAAENLQSLKISVDEISTTLAEVLMQYTAHIQETGVQKHSVEAIAVMKSAITRCEDLRRTMLGVCRNGRGFEMDGLLKVRDALTALCDTLHRLELAADDINEVSFYSRGVITRSAPRLPFGVRGKHEWL</sequence>
<dbReference type="AlphaFoldDB" id="A0A6G1HIN3"/>
<reference evidence="1" key="1">
    <citation type="journal article" date="2020" name="Stud. Mycol.">
        <title>101 Dothideomycetes genomes: a test case for predicting lifestyles and emergence of pathogens.</title>
        <authorList>
            <person name="Haridas S."/>
            <person name="Albert R."/>
            <person name="Binder M."/>
            <person name="Bloem J."/>
            <person name="Labutti K."/>
            <person name="Salamov A."/>
            <person name="Andreopoulos B."/>
            <person name="Baker S."/>
            <person name="Barry K."/>
            <person name="Bills G."/>
            <person name="Bluhm B."/>
            <person name="Cannon C."/>
            <person name="Castanera R."/>
            <person name="Culley D."/>
            <person name="Daum C."/>
            <person name="Ezra D."/>
            <person name="Gonzalez J."/>
            <person name="Henrissat B."/>
            <person name="Kuo A."/>
            <person name="Liang C."/>
            <person name="Lipzen A."/>
            <person name="Lutzoni F."/>
            <person name="Magnuson J."/>
            <person name="Mondo S."/>
            <person name="Nolan M."/>
            <person name="Ohm R."/>
            <person name="Pangilinan J."/>
            <person name="Park H.-J."/>
            <person name="Ramirez L."/>
            <person name="Alfaro M."/>
            <person name="Sun H."/>
            <person name="Tritt A."/>
            <person name="Yoshinaga Y."/>
            <person name="Zwiers L.-H."/>
            <person name="Turgeon B."/>
            <person name="Goodwin S."/>
            <person name="Spatafora J."/>
            <person name="Crous P."/>
            <person name="Grigoriev I."/>
        </authorList>
    </citation>
    <scope>NUCLEOTIDE SEQUENCE</scope>
    <source>
        <strain evidence="1">CBS 262.69</strain>
    </source>
</reference>
<organism evidence="1 2">
    <name type="scientific">Trichodelitschia bisporula</name>
    <dbReference type="NCBI Taxonomy" id="703511"/>
    <lineage>
        <taxon>Eukaryota</taxon>
        <taxon>Fungi</taxon>
        <taxon>Dikarya</taxon>
        <taxon>Ascomycota</taxon>
        <taxon>Pezizomycotina</taxon>
        <taxon>Dothideomycetes</taxon>
        <taxon>Dothideomycetes incertae sedis</taxon>
        <taxon>Phaeotrichales</taxon>
        <taxon>Phaeotrichaceae</taxon>
        <taxon>Trichodelitschia</taxon>
    </lineage>
</organism>
<proteinExistence type="predicted"/>
<dbReference type="Proteomes" id="UP000799640">
    <property type="component" value="Unassembled WGS sequence"/>
</dbReference>
<gene>
    <name evidence="1" type="ORF">EJ06DRAFT_256536</name>
</gene>
<evidence type="ECO:0000313" key="2">
    <source>
        <dbReference type="Proteomes" id="UP000799640"/>
    </source>
</evidence>
<accession>A0A6G1HIN3</accession>
<name>A0A6G1HIN3_9PEZI</name>
<evidence type="ECO:0000313" key="1">
    <source>
        <dbReference type="EMBL" id="KAF2395852.1"/>
    </source>
</evidence>